<evidence type="ECO:0000259" key="4">
    <source>
        <dbReference type="PROSITE" id="PS50887"/>
    </source>
</evidence>
<dbReference type="Pfam" id="PF00563">
    <property type="entry name" value="EAL"/>
    <property type="match status" value="1"/>
</dbReference>
<dbReference type="SMART" id="SM00267">
    <property type="entry name" value="GGDEF"/>
    <property type="match status" value="1"/>
</dbReference>
<comment type="catalytic activity">
    <reaction evidence="1">
        <text>3',3'-c-di-GMP + H2O = 5'-phosphoguanylyl(3'-&gt;5')guanosine + H(+)</text>
        <dbReference type="Rhea" id="RHEA:24902"/>
        <dbReference type="ChEBI" id="CHEBI:15377"/>
        <dbReference type="ChEBI" id="CHEBI:15378"/>
        <dbReference type="ChEBI" id="CHEBI:58754"/>
        <dbReference type="ChEBI" id="CHEBI:58805"/>
        <dbReference type="EC" id="3.1.4.52"/>
    </reaction>
    <physiologicalReaction direction="left-to-right" evidence="1">
        <dbReference type="Rhea" id="RHEA:24903"/>
    </physiologicalReaction>
</comment>
<feature type="domain" description="GGDEF" evidence="4">
    <location>
        <begin position="74"/>
        <end position="207"/>
    </location>
</feature>
<feature type="domain" description="PAC" evidence="2">
    <location>
        <begin position="1"/>
        <end position="35"/>
    </location>
</feature>
<feature type="domain" description="EAL" evidence="3">
    <location>
        <begin position="216"/>
        <end position="469"/>
    </location>
</feature>
<dbReference type="PROSITE" id="PS50113">
    <property type="entry name" value="PAC"/>
    <property type="match status" value="1"/>
</dbReference>
<dbReference type="EMBL" id="DRNH01000081">
    <property type="protein sequence ID" value="HFB53385.1"/>
    <property type="molecule type" value="Genomic_DNA"/>
</dbReference>
<dbReference type="Gene3D" id="3.30.450.20">
    <property type="entry name" value="PAS domain"/>
    <property type="match status" value="1"/>
</dbReference>
<dbReference type="InterPro" id="IPR043128">
    <property type="entry name" value="Rev_trsase/Diguanyl_cyclase"/>
</dbReference>
<reference evidence="5" key="1">
    <citation type="journal article" date="2020" name="mSystems">
        <title>Genome- and Community-Level Interaction Insights into Carbon Utilization and Element Cycling Functions of Hydrothermarchaeota in Hydrothermal Sediment.</title>
        <authorList>
            <person name="Zhou Z."/>
            <person name="Liu Y."/>
            <person name="Xu W."/>
            <person name="Pan J."/>
            <person name="Luo Z.H."/>
            <person name="Li M."/>
        </authorList>
    </citation>
    <scope>NUCLEOTIDE SEQUENCE [LARGE SCALE GENOMIC DNA]</scope>
    <source>
        <strain evidence="5">HyVt-507</strain>
    </source>
</reference>
<gene>
    <name evidence="5" type="ORF">ENJ67_01515</name>
</gene>
<dbReference type="SUPFAM" id="SSF55073">
    <property type="entry name" value="Nucleotide cyclase"/>
    <property type="match status" value="1"/>
</dbReference>
<protein>
    <submittedName>
        <fullName evidence="5">EAL domain-containing protein</fullName>
    </submittedName>
</protein>
<dbReference type="CDD" id="cd01948">
    <property type="entry name" value="EAL"/>
    <property type="match status" value="1"/>
</dbReference>
<dbReference type="Pfam" id="PF00990">
    <property type="entry name" value="GGDEF"/>
    <property type="match status" value="1"/>
</dbReference>
<dbReference type="FunFam" id="3.20.20.450:FF:000001">
    <property type="entry name" value="Cyclic di-GMP phosphodiesterase yahA"/>
    <property type="match status" value="1"/>
</dbReference>
<feature type="non-terminal residue" evidence="5">
    <location>
        <position position="1"/>
    </location>
</feature>
<dbReference type="InterPro" id="IPR000700">
    <property type="entry name" value="PAS-assoc_C"/>
</dbReference>
<evidence type="ECO:0000259" key="2">
    <source>
        <dbReference type="PROSITE" id="PS50113"/>
    </source>
</evidence>
<organism evidence="5">
    <name type="scientific">Sulfurimonas autotrophica</name>
    <dbReference type="NCBI Taxonomy" id="202747"/>
    <lineage>
        <taxon>Bacteria</taxon>
        <taxon>Pseudomonadati</taxon>
        <taxon>Campylobacterota</taxon>
        <taxon>Epsilonproteobacteria</taxon>
        <taxon>Campylobacterales</taxon>
        <taxon>Sulfurimonadaceae</taxon>
        <taxon>Sulfurimonas</taxon>
    </lineage>
</organism>
<dbReference type="Gene3D" id="3.30.70.270">
    <property type="match status" value="1"/>
</dbReference>
<dbReference type="PANTHER" id="PTHR44757:SF2">
    <property type="entry name" value="BIOFILM ARCHITECTURE MAINTENANCE PROTEIN MBAA"/>
    <property type="match status" value="1"/>
</dbReference>
<dbReference type="AlphaFoldDB" id="A0A7C3C9U2"/>
<dbReference type="InterPro" id="IPR000160">
    <property type="entry name" value="GGDEF_dom"/>
</dbReference>
<dbReference type="FunFam" id="3.30.70.270:FF:000001">
    <property type="entry name" value="Diguanylate cyclase domain protein"/>
    <property type="match status" value="1"/>
</dbReference>
<dbReference type="NCBIfam" id="TIGR00254">
    <property type="entry name" value="GGDEF"/>
    <property type="match status" value="1"/>
</dbReference>
<dbReference type="PROSITE" id="PS50887">
    <property type="entry name" value="GGDEF"/>
    <property type="match status" value="1"/>
</dbReference>
<dbReference type="GO" id="GO:0071111">
    <property type="term" value="F:cyclic-guanylate-specific phosphodiesterase activity"/>
    <property type="evidence" value="ECO:0007669"/>
    <property type="project" value="UniProtKB-EC"/>
</dbReference>
<dbReference type="Proteomes" id="UP000886390">
    <property type="component" value="Unassembled WGS sequence"/>
</dbReference>
<dbReference type="SMART" id="SM00052">
    <property type="entry name" value="EAL"/>
    <property type="match status" value="1"/>
</dbReference>
<comment type="caution">
    <text evidence="5">The sequence shown here is derived from an EMBL/GenBank/DDBJ whole genome shotgun (WGS) entry which is preliminary data.</text>
</comment>
<dbReference type="PANTHER" id="PTHR44757">
    <property type="entry name" value="DIGUANYLATE CYCLASE DGCP"/>
    <property type="match status" value="1"/>
</dbReference>
<dbReference type="PROSITE" id="PS50883">
    <property type="entry name" value="EAL"/>
    <property type="match status" value="1"/>
</dbReference>
<dbReference type="InterPro" id="IPR029787">
    <property type="entry name" value="Nucleotide_cyclase"/>
</dbReference>
<dbReference type="SUPFAM" id="SSF141868">
    <property type="entry name" value="EAL domain-like"/>
    <property type="match status" value="1"/>
</dbReference>
<evidence type="ECO:0000259" key="3">
    <source>
        <dbReference type="PROSITE" id="PS50883"/>
    </source>
</evidence>
<evidence type="ECO:0000313" key="5">
    <source>
        <dbReference type="EMBL" id="HFB53385.1"/>
    </source>
</evidence>
<sequence>VSFSLLRNDIGEVTGYIGYLQDITQQKETEKLLEEQTKLLKHQAYHDMLTALPNRMLFHDRLEQAIAQAKRNNEKFALLFIDLDQFKNINDSLGHHIGDEVLIEAANRLRSTIREQDTLSRLGGDEFTIILRDIDSVQNTTTVARKIIASIKEPMQIASQTLYISSSIGISIYPDDTTIAENLIKYADAAMYRAKDEGRDNFQFYSSEMTTIAFEKVVMENSLRVAIKEEQFEVYYQPQYDIQNNTIVGMEALVRWIHPSLGIISPVKFIPLAETTGLIVDIDRIVMKTAMQQFVQWYEKGLNPGILALNLAMRQLKEEDFISYLLGTMQELHFKPEWLELEITEGQMMSNPDLSIQKLQRLYQLGIEIAIDDFGTGYSSLSYLKKMPLSKLKIDQSFVHDIPDDEDDVAIIKAIIALGKSLNLSLIAEGVETEEQKEFLVHEKCDYVQGYFYSKPIHHEEMTKLLAAI</sequence>
<name>A0A7C3C9U2_9BACT</name>
<dbReference type="Gene3D" id="3.20.20.450">
    <property type="entry name" value="EAL domain"/>
    <property type="match status" value="1"/>
</dbReference>
<dbReference type="CDD" id="cd01949">
    <property type="entry name" value="GGDEF"/>
    <property type="match status" value="1"/>
</dbReference>
<dbReference type="InterPro" id="IPR035919">
    <property type="entry name" value="EAL_sf"/>
</dbReference>
<dbReference type="GO" id="GO:0071732">
    <property type="term" value="P:cellular response to nitric oxide"/>
    <property type="evidence" value="ECO:0007669"/>
    <property type="project" value="UniProtKB-ARBA"/>
</dbReference>
<dbReference type="InterPro" id="IPR052155">
    <property type="entry name" value="Biofilm_reg_signaling"/>
</dbReference>
<evidence type="ECO:0000256" key="1">
    <source>
        <dbReference type="ARBA" id="ARBA00051114"/>
    </source>
</evidence>
<accession>A0A7C3C9U2</accession>
<dbReference type="InterPro" id="IPR001633">
    <property type="entry name" value="EAL_dom"/>
</dbReference>
<proteinExistence type="predicted"/>